<protein>
    <recommendedName>
        <fullName evidence="4">Yeast cell wall synthesis Kre9/Knh1-like N-terminal domain-containing protein</fullName>
    </recommendedName>
</protein>
<organism evidence="5 6">
    <name type="scientific">Armillaria gallica</name>
    <name type="common">Bulbous honey fungus</name>
    <name type="synonym">Armillaria bulbosa</name>
    <dbReference type="NCBI Taxonomy" id="47427"/>
    <lineage>
        <taxon>Eukaryota</taxon>
        <taxon>Fungi</taxon>
        <taxon>Dikarya</taxon>
        <taxon>Basidiomycota</taxon>
        <taxon>Agaricomycotina</taxon>
        <taxon>Agaricomycetes</taxon>
        <taxon>Agaricomycetidae</taxon>
        <taxon>Agaricales</taxon>
        <taxon>Marasmiineae</taxon>
        <taxon>Physalacriaceae</taxon>
        <taxon>Armillaria</taxon>
    </lineage>
</organism>
<dbReference type="InterPro" id="IPR018466">
    <property type="entry name" value="Kre9/Knh1-like_N"/>
</dbReference>
<dbReference type="Pfam" id="PF10342">
    <property type="entry name" value="Kre9_KNH"/>
    <property type="match status" value="1"/>
</dbReference>
<feature type="chain" id="PRO_5013729416" description="Yeast cell wall synthesis Kre9/Knh1-like N-terminal domain-containing protein" evidence="3">
    <location>
        <begin position="18"/>
        <end position="263"/>
    </location>
</feature>
<reference evidence="6" key="1">
    <citation type="journal article" date="2017" name="Nat. Ecol. Evol.">
        <title>Genome expansion and lineage-specific genetic innovations in the forest pathogenic fungi Armillaria.</title>
        <authorList>
            <person name="Sipos G."/>
            <person name="Prasanna A.N."/>
            <person name="Walter M.C."/>
            <person name="O'Connor E."/>
            <person name="Balint B."/>
            <person name="Krizsan K."/>
            <person name="Kiss B."/>
            <person name="Hess J."/>
            <person name="Varga T."/>
            <person name="Slot J."/>
            <person name="Riley R."/>
            <person name="Boka B."/>
            <person name="Rigling D."/>
            <person name="Barry K."/>
            <person name="Lee J."/>
            <person name="Mihaltcheva S."/>
            <person name="LaButti K."/>
            <person name="Lipzen A."/>
            <person name="Waldron R."/>
            <person name="Moloney N.M."/>
            <person name="Sperisen C."/>
            <person name="Kredics L."/>
            <person name="Vagvoelgyi C."/>
            <person name="Patrignani A."/>
            <person name="Fitzpatrick D."/>
            <person name="Nagy I."/>
            <person name="Doyle S."/>
            <person name="Anderson J.B."/>
            <person name="Grigoriev I.V."/>
            <person name="Gueldener U."/>
            <person name="Muensterkoetter M."/>
            <person name="Nagy L.G."/>
        </authorList>
    </citation>
    <scope>NUCLEOTIDE SEQUENCE [LARGE SCALE GENOMIC DNA]</scope>
    <source>
        <strain evidence="6">Ar21-2</strain>
    </source>
</reference>
<evidence type="ECO:0000313" key="6">
    <source>
        <dbReference type="Proteomes" id="UP000217790"/>
    </source>
</evidence>
<evidence type="ECO:0000313" key="5">
    <source>
        <dbReference type="EMBL" id="PBK97597.1"/>
    </source>
</evidence>
<accession>A0A2H3E8B2</accession>
<evidence type="ECO:0000256" key="1">
    <source>
        <dbReference type="ARBA" id="ARBA00022729"/>
    </source>
</evidence>
<sequence length="263" mass="26931">MYAHALLLLLFSGFVHALPLISRDVISPPITSPTAGAVWTVGQTITVTWNTTVIPPASQVTNPIGKIVLGHQANDSLNLDLDHPLASNFQLTDGQVDITVPDVEPRDDYIIVLFGDSGNTSPEFTIQRSASSSSSGAPASSSSASSLTLTSLISTPIPITGTEITGGTSSNTPSSVRPSVTSEVSTSISTFTAVTSATSSPSLLSTPLALSSSIRTISEPGTSESSAASTTQAVTQSDNAGVSLGHSRAYCFAVASLIIILNV</sequence>
<feature type="compositionally biased region" description="Low complexity" evidence="2">
    <location>
        <begin position="129"/>
        <end position="145"/>
    </location>
</feature>
<name>A0A2H3E8B2_ARMGA</name>
<proteinExistence type="predicted"/>
<feature type="compositionally biased region" description="Low complexity" evidence="2">
    <location>
        <begin position="160"/>
        <end position="170"/>
    </location>
</feature>
<keyword evidence="1 3" id="KW-0732">Signal</keyword>
<dbReference type="EMBL" id="KZ293649">
    <property type="protein sequence ID" value="PBK97597.1"/>
    <property type="molecule type" value="Genomic_DNA"/>
</dbReference>
<dbReference type="OrthoDB" id="2339190at2759"/>
<dbReference type="AlphaFoldDB" id="A0A2H3E8B2"/>
<feature type="region of interest" description="Disordered" evidence="2">
    <location>
        <begin position="160"/>
        <end position="181"/>
    </location>
</feature>
<evidence type="ECO:0000256" key="3">
    <source>
        <dbReference type="SAM" id="SignalP"/>
    </source>
</evidence>
<gene>
    <name evidence="5" type="ORF">ARMGADRAFT_1009568</name>
</gene>
<dbReference type="STRING" id="47427.A0A2H3E8B2"/>
<dbReference type="InParanoid" id="A0A2H3E8B2"/>
<evidence type="ECO:0000256" key="2">
    <source>
        <dbReference type="SAM" id="MobiDB-lite"/>
    </source>
</evidence>
<dbReference type="Proteomes" id="UP000217790">
    <property type="component" value="Unassembled WGS sequence"/>
</dbReference>
<dbReference type="OMA" id="VPPREDY"/>
<keyword evidence="6" id="KW-1185">Reference proteome</keyword>
<feature type="signal peptide" evidence="3">
    <location>
        <begin position="1"/>
        <end position="17"/>
    </location>
</feature>
<feature type="region of interest" description="Disordered" evidence="2">
    <location>
        <begin position="124"/>
        <end position="145"/>
    </location>
</feature>
<feature type="domain" description="Yeast cell wall synthesis Kre9/Knh1-like N-terminal" evidence="4">
    <location>
        <begin position="32"/>
        <end position="126"/>
    </location>
</feature>
<evidence type="ECO:0000259" key="4">
    <source>
        <dbReference type="Pfam" id="PF10342"/>
    </source>
</evidence>